<gene>
    <name evidence="7" type="primary">rfbX_2</name>
    <name evidence="7" type="ORF">SDC9_24996</name>
</gene>
<evidence type="ECO:0000256" key="2">
    <source>
        <dbReference type="ARBA" id="ARBA00022475"/>
    </source>
</evidence>
<feature type="transmembrane region" description="Helical" evidence="6">
    <location>
        <begin position="79"/>
        <end position="102"/>
    </location>
</feature>
<feature type="transmembrane region" description="Helical" evidence="6">
    <location>
        <begin position="48"/>
        <end position="67"/>
    </location>
</feature>
<dbReference type="CDD" id="cd13128">
    <property type="entry name" value="MATE_Wzx_like"/>
    <property type="match status" value="1"/>
</dbReference>
<dbReference type="InterPro" id="IPR002797">
    <property type="entry name" value="Polysacc_synth"/>
</dbReference>
<dbReference type="PANTHER" id="PTHR30250:SF11">
    <property type="entry name" value="O-ANTIGEN TRANSPORTER-RELATED"/>
    <property type="match status" value="1"/>
</dbReference>
<protein>
    <submittedName>
        <fullName evidence="7">Putative O-antigen transporter</fullName>
    </submittedName>
</protein>
<feature type="transmembrane region" description="Helical" evidence="6">
    <location>
        <begin position="7"/>
        <end position="28"/>
    </location>
</feature>
<evidence type="ECO:0000256" key="4">
    <source>
        <dbReference type="ARBA" id="ARBA00022989"/>
    </source>
</evidence>
<feature type="transmembrane region" description="Helical" evidence="6">
    <location>
        <begin position="353"/>
        <end position="372"/>
    </location>
</feature>
<sequence>MGIKKNFIYNSILTISQYIIGLITFPYITRILGASNIGTLGFVDNTINYFGIFATLGISIIGTREIARNQKNKEKLEKIFSSLIIIIFIYTCITLLLYLTSILLINKLNIHKELFFIGSAKLIFLAFSIDWLFKGFENFKLIAIRNITIKGIYVILIYIFIKNKEDYVIYYILTVSTVGLNTLVNLYYSKKFIPFKIFKTNLKPYFKESINLGAYSILTSTYTTFNVMYLGLVSNTLEVGYYWTSLTIYSIILGFFSAFTSVMMPRMSNLISIGDHDMFNHLIERSFNILFSICFPIMIGSVILSPEIIHVLTGSEFAGAITPMRIIMLLIVVVGIAQILAIQVLVPMKFDKIILKASIMGALIGLICNIILVKKYGAIGTAFVLLISELSVTSIYIINILRNKTIQFPWKSLVTNFCISIPIAIICISCQLLIDYQISIIVVAFFASLLYYILANVILIKNKELIYLTNKLKAYFNKN</sequence>
<feature type="transmembrane region" description="Helical" evidence="6">
    <location>
        <begin position="241"/>
        <end position="265"/>
    </location>
</feature>
<name>A0A644UJQ1_9ZZZZ</name>
<accession>A0A644UJQ1</accession>
<dbReference type="Pfam" id="PF01943">
    <property type="entry name" value="Polysacc_synt"/>
    <property type="match status" value="1"/>
</dbReference>
<keyword evidence="5 6" id="KW-0472">Membrane</keyword>
<reference evidence="7" key="1">
    <citation type="submission" date="2019-08" db="EMBL/GenBank/DDBJ databases">
        <authorList>
            <person name="Kucharzyk K."/>
            <person name="Murdoch R.W."/>
            <person name="Higgins S."/>
            <person name="Loffler F."/>
        </authorList>
    </citation>
    <scope>NUCLEOTIDE SEQUENCE</scope>
</reference>
<dbReference type="GO" id="GO:0005886">
    <property type="term" value="C:plasma membrane"/>
    <property type="evidence" value="ECO:0007669"/>
    <property type="project" value="UniProtKB-SubCell"/>
</dbReference>
<keyword evidence="4 6" id="KW-1133">Transmembrane helix</keyword>
<comment type="caution">
    <text evidence="7">The sequence shown here is derived from an EMBL/GenBank/DDBJ whole genome shotgun (WGS) entry which is preliminary data.</text>
</comment>
<keyword evidence="3 6" id="KW-0812">Transmembrane</keyword>
<dbReference type="AlphaFoldDB" id="A0A644UJQ1"/>
<feature type="transmembrane region" description="Helical" evidence="6">
    <location>
        <begin position="209"/>
        <end position="229"/>
    </location>
</feature>
<keyword evidence="2" id="KW-1003">Cell membrane</keyword>
<feature type="transmembrane region" description="Helical" evidence="6">
    <location>
        <begin position="326"/>
        <end position="346"/>
    </location>
</feature>
<feature type="transmembrane region" description="Helical" evidence="6">
    <location>
        <begin position="286"/>
        <end position="306"/>
    </location>
</feature>
<evidence type="ECO:0000313" key="7">
    <source>
        <dbReference type="EMBL" id="MPL79121.1"/>
    </source>
</evidence>
<feature type="transmembrane region" description="Helical" evidence="6">
    <location>
        <begin position="413"/>
        <end position="434"/>
    </location>
</feature>
<proteinExistence type="predicted"/>
<evidence type="ECO:0000256" key="5">
    <source>
        <dbReference type="ARBA" id="ARBA00023136"/>
    </source>
</evidence>
<dbReference type="EMBL" id="VSSQ01000123">
    <property type="protein sequence ID" value="MPL79121.1"/>
    <property type="molecule type" value="Genomic_DNA"/>
</dbReference>
<evidence type="ECO:0000256" key="1">
    <source>
        <dbReference type="ARBA" id="ARBA00004651"/>
    </source>
</evidence>
<feature type="transmembrane region" description="Helical" evidence="6">
    <location>
        <begin position="440"/>
        <end position="460"/>
    </location>
</feature>
<feature type="transmembrane region" description="Helical" evidence="6">
    <location>
        <begin position="167"/>
        <end position="188"/>
    </location>
</feature>
<feature type="transmembrane region" description="Helical" evidence="6">
    <location>
        <begin position="378"/>
        <end position="401"/>
    </location>
</feature>
<comment type="subcellular location">
    <subcellularLocation>
        <location evidence="1">Cell membrane</location>
        <topology evidence="1">Multi-pass membrane protein</topology>
    </subcellularLocation>
</comment>
<dbReference type="InterPro" id="IPR050833">
    <property type="entry name" value="Poly_Biosynth_Transport"/>
</dbReference>
<feature type="transmembrane region" description="Helical" evidence="6">
    <location>
        <begin position="114"/>
        <end position="133"/>
    </location>
</feature>
<evidence type="ECO:0000256" key="3">
    <source>
        <dbReference type="ARBA" id="ARBA00022692"/>
    </source>
</evidence>
<organism evidence="7">
    <name type="scientific">bioreactor metagenome</name>
    <dbReference type="NCBI Taxonomy" id="1076179"/>
    <lineage>
        <taxon>unclassified sequences</taxon>
        <taxon>metagenomes</taxon>
        <taxon>ecological metagenomes</taxon>
    </lineage>
</organism>
<dbReference type="PANTHER" id="PTHR30250">
    <property type="entry name" value="PST FAMILY PREDICTED COLANIC ACID TRANSPORTER"/>
    <property type="match status" value="1"/>
</dbReference>
<evidence type="ECO:0000256" key="6">
    <source>
        <dbReference type="SAM" id="Phobius"/>
    </source>
</evidence>
<feature type="transmembrane region" description="Helical" evidence="6">
    <location>
        <begin position="142"/>
        <end position="161"/>
    </location>
</feature>